<evidence type="ECO:0000256" key="5">
    <source>
        <dbReference type="ARBA" id="ARBA00023157"/>
    </source>
</evidence>
<dbReference type="Pfam" id="PF07727">
    <property type="entry name" value="RVT_2"/>
    <property type="match status" value="1"/>
</dbReference>
<dbReference type="CDD" id="cd09272">
    <property type="entry name" value="RNase_HI_RT_Ty1"/>
    <property type="match status" value="1"/>
</dbReference>
<dbReference type="Gramene" id="Solyc10g018330.2.1">
    <property type="protein sequence ID" value="Solyc10g018330.2.1"/>
    <property type="gene ID" value="Solyc10g018330.2"/>
</dbReference>
<dbReference type="AlphaFoldDB" id="A0A3Q7ICX6"/>
<dbReference type="SUPFAM" id="SSF101148">
    <property type="entry name" value="Plant invertase/pectin methylesterase inhibitor"/>
    <property type="match status" value="1"/>
</dbReference>
<protein>
    <recommendedName>
        <fullName evidence="8">Pectinesterase inhibitor domain-containing protein</fullName>
    </recommendedName>
</protein>
<dbReference type="Pfam" id="PF04043">
    <property type="entry name" value="PMEI"/>
    <property type="match status" value="1"/>
</dbReference>
<feature type="compositionally biased region" description="Basic and acidic residues" evidence="7">
    <location>
        <begin position="112"/>
        <end position="122"/>
    </location>
</feature>
<evidence type="ECO:0000256" key="4">
    <source>
        <dbReference type="ARBA" id="ARBA00022729"/>
    </source>
</evidence>
<keyword evidence="3" id="KW-0964">Secreted</keyword>
<accession>A0A3Q7ICX6</accession>
<dbReference type="CDD" id="cd15798">
    <property type="entry name" value="PMEI-like_3"/>
    <property type="match status" value="1"/>
</dbReference>
<keyword evidence="2" id="KW-0052">Apoplast</keyword>
<evidence type="ECO:0000256" key="7">
    <source>
        <dbReference type="SAM" id="MobiDB-lite"/>
    </source>
</evidence>
<feature type="domain" description="Pectinesterase inhibitor" evidence="8">
    <location>
        <begin position="459"/>
        <end position="627"/>
    </location>
</feature>
<feature type="region of interest" description="Disordered" evidence="7">
    <location>
        <begin position="111"/>
        <end position="132"/>
    </location>
</feature>
<dbReference type="InParanoid" id="A0A3Q7ICX6"/>
<dbReference type="PANTHER" id="PTHR11439:SF499">
    <property type="entry name" value="PPC DOMAIN-CONTAINING PROTEIN"/>
    <property type="match status" value="1"/>
</dbReference>
<evidence type="ECO:0000313" key="9">
    <source>
        <dbReference type="EnsemblPlants" id="Solyc10g018330.2.1"/>
    </source>
</evidence>
<dbReference type="SUPFAM" id="SSF56672">
    <property type="entry name" value="DNA/RNA polymerases"/>
    <property type="match status" value="1"/>
</dbReference>
<feature type="region of interest" description="Disordered" evidence="7">
    <location>
        <begin position="41"/>
        <end position="63"/>
    </location>
</feature>
<evidence type="ECO:0000259" key="8">
    <source>
        <dbReference type="SMART" id="SM00856"/>
    </source>
</evidence>
<dbReference type="InterPro" id="IPR013103">
    <property type="entry name" value="RVT_2"/>
</dbReference>
<dbReference type="InterPro" id="IPR043502">
    <property type="entry name" value="DNA/RNA_pol_sf"/>
</dbReference>
<organism evidence="9">
    <name type="scientific">Solanum lycopersicum</name>
    <name type="common">Tomato</name>
    <name type="synonym">Lycopersicon esculentum</name>
    <dbReference type="NCBI Taxonomy" id="4081"/>
    <lineage>
        <taxon>Eukaryota</taxon>
        <taxon>Viridiplantae</taxon>
        <taxon>Streptophyta</taxon>
        <taxon>Embryophyta</taxon>
        <taxon>Tracheophyta</taxon>
        <taxon>Spermatophyta</taxon>
        <taxon>Magnoliopsida</taxon>
        <taxon>eudicotyledons</taxon>
        <taxon>Gunneridae</taxon>
        <taxon>Pentapetalae</taxon>
        <taxon>asterids</taxon>
        <taxon>lamiids</taxon>
        <taxon>Solanales</taxon>
        <taxon>Solanaceae</taxon>
        <taxon>Solanoideae</taxon>
        <taxon>Solaneae</taxon>
        <taxon>Solanum</taxon>
        <taxon>Solanum subgen. Lycopersicon</taxon>
    </lineage>
</organism>
<dbReference type="InterPro" id="IPR006501">
    <property type="entry name" value="Pectinesterase_inhib_dom"/>
</dbReference>
<dbReference type="PANTHER" id="PTHR11439">
    <property type="entry name" value="GAG-POL-RELATED RETROTRANSPOSON"/>
    <property type="match status" value="1"/>
</dbReference>
<dbReference type="PaxDb" id="4081-Solyc10g018330.1.1"/>
<evidence type="ECO:0000313" key="10">
    <source>
        <dbReference type="Proteomes" id="UP000004994"/>
    </source>
</evidence>
<keyword evidence="5" id="KW-1015">Disulfide bond</keyword>
<dbReference type="GO" id="GO:0048046">
    <property type="term" value="C:apoplast"/>
    <property type="evidence" value="ECO:0007669"/>
    <property type="project" value="UniProtKB-SubCell"/>
</dbReference>
<keyword evidence="4" id="KW-0732">Signal</keyword>
<sequence length="648" mass="72199">MAIEEENAESARSSQAISGQRVKGHNKEFCYKIVGYPPDFKSKRKVQGTSPTYGNTGSNNYSQAQSTRANLTYGINTNVPPPGWGNVPEQYQSSSEIQLLVLIEQYPSTTVSHDDSVSHETHNLSSVDETEQAQTDGVVDNEMNQVSATTNRRSTRQKLKPTWMKDFSEEGTILVLVYVDDMLITGSSLKLIEETKKALQQAFKMKDLGELKYFLGIEFTRSATGIVMHQRKYTLELITEVGLTTAKPAGTPIDINVKLTSKLYDEQVKQAESDDPLIDQTTYQKIIGKLLYLNMTRPDISFSTQTLSQFLQQPKSSHLDAALRVIRYLKNQPGKGLLLASDSDGQVTAFCDADWASCALTRKSVTGYMVKIGRSLISWKAKKQTTVSRSSAEAEYRSLASTVSELVWLLGLLKEVENASTIYTSMEKIVHCILILVLSIFSMKGATGSINTNRLMNPRTMTFVEAQCRRTRYQELCVRTLSNYVNSTSQDPQEIAQVALKVSLAKAINTKYYIMKVCKEFNQINKGNHKNNNQAAKDCLDQISDGVSQLTNSVKELQHLSLDGERAFEWHQSNVQTWLSTVLTDAYTCMEGMNNLGHVSMVSYKVKAMIKAKVLNVAQVTSNALALFNGFAARHKASHHVGYGKNKP</sequence>
<dbReference type="FunFam" id="1.20.140.40:FF:000006">
    <property type="entry name" value="Pectinesterase inhibitor 3"/>
    <property type="match status" value="1"/>
</dbReference>
<evidence type="ECO:0000256" key="1">
    <source>
        <dbReference type="ARBA" id="ARBA00004271"/>
    </source>
</evidence>
<comment type="similarity">
    <text evidence="6">Belongs to the PMEI family.</text>
</comment>
<keyword evidence="10" id="KW-1185">Reference proteome</keyword>
<dbReference type="InterPro" id="IPR035513">
    <property type="entry name" value="Invertase/methylesterase_inhib"/>
</dbReference>
<dbReference type="STRING" id="4081.A0A3Q7ICX6"/>
<dbReference type="SMART" id="SM00856">
    <property type="entry name" value="PMEI"/>
    <property type="match status" value="1"/>
</dbReference>
<feature type="compositionally biased region" description="Polar residues" evidence="7">
    <location>
        <begin position="123"/>
        <end position="132"/>
    </location>
</feature>
<reference evidence="9" key="1">
    <citation type="journal article" date="2012" name="Nature">
        <title>The tomato genome sequence provides insights into fleshy fruit evolution.</title>
        <authorList>
            <consortium name="Tomato Genome Consortium"/>
        </authorList>
    </citation>
    <scope>NUCLEOTIDE SEQUENCE [LARGE SCALE GENOMIC DNA]</scope>
    <source>
        <strain evidence="9">cv. Heinz 1706</strain>
    </source>
</reference>
<dbReference type="GO" id="GO:0009827">
    <property type="term" value="P:plant-type cell wall modification"/>
    <property type="evidence" value="ECO:0000318"/>
    <property type="project" value="GO_Central"/>
</dbReference>
<dbReference type="NCBIfam" id="TIGR01614">
    <property type="entry name" value="PME_inhib"/>
    <property type="match status" value="1"/>
</dbReference>
<evidence type="ECO:0000256" key="3">
    <source>
        <dbReference type="ARBA" id="ARBA00022525"/>
    </source>
</evidence>
<evidence type="ECO:0000256" key="2">
    <source>
        <dbReference type="ARBA" id="ARBA00022523"/>
    </source>
</evidence>
<dbReference type="Proteomes" id="UP000004994">
    <property type="component" value="Chromosome 10"/>
</dbReference>
<proteinExistence type="inferred from homology"/>
<dbReference type="EnsemblPlants" id="Solyc10g018330.2.1">
    <property type="protein sequence ID" value="Solyc10g018330.2.1"/>
    <property type="gene ID" value="Solyc10g018330.2"/>
</dbReference>
<dbReference type="GO" id="GO:0004857">
    <property type="term" value="F:enzyme inhibitor activity"/>
    <property type="evidence" value="ECO:0000318"/>
    <property type="project" value="GO_Central"/>
</dbReference>
<dbReference type="Gene3D" id="1.20.140.40">
    <property type="entry name" value="Invertase/pectin methylesterase inhibitor family protein"/>
    <property type="match status" value="1"/>
</dbReference>
<comment type="subcellular location">
    <subcellularLocation>
        <location evidence="1">Secreted</location>
        <location evidence="1">Extracellular space</location>
        <location evidence="1">Apoplast</location>
    </subcellularLocation>
</comment>
<evidence type="ECO:0000256" key="6">
    <source>
        <dbReference type="ARBA" id="ARBA00038471"/>
    </source>
</evidence>
<feature type="region of interest" description="Disordered" evidence="7">
    <location>
        <begin position="1"/>
        <end position="20"/>
    </location>
</feature>
<dbReference type="GO" id="GO:0009505">
    <property type="term" value="C:plant-type cell wall"/>
    <property type="evidence" value="ECO:0000318"/>
    <property type="project" value="GO_Central"/>
</dbReference>
<feature type="compositionally biased region" description="Polar residues" evidence="7">
    <location>
        <begin position="47"/>
        <end position="63"/>
    </location>
</feature>
<name>A0A3Q7ICX6_SOLLC</name>
<reference evidence="9" key="2">
    <citation type="submission" date="2019-01" db="UniProtKB">
        <authorList>
            <consortium name="EnsemblPlants"/>
        </authorList>
    </citation>
    <scope>IDENTIFICATION</scope>
    <source>
        <strain evidence="9">cv. Heinz 1706</strain>
    </source>
</reference>